<dbReference type="AlphaFoldDB" id="A0A448WR92"/>
<name>A0A448WR92_9PLAT</name>
<accession>A0A448WR92</accession>
<gene>
    <name evidence="1" type="ORF">PXEA_LOCUS11644</name>
</gene>
<comment type="caution">
    <text evidence="1">The sequence shown here is derived from an EMBL/GenBank/DDBJ whole genome shotgun (WGS) entry which is preliminary data.</text>
</comment>
<reference evidence="1" key="1">
    <citation type="submission" date="2018-11" db="EMBL/GenBank/DDBJ databases">
        <authorList>
            <consortium name="Pathogen Informatics"/>
        </authorList>
    </citation>
    <scope>NUCLEOTIDE SEQUENCE</scope>
</reference>
<protein>
    <submittedName>
        <fullName evidence="1">Uncharacterized protein</fullName>
    </submittedName>
</protein>
<dbReference type="EMBL" id="CAAALY010036022">
    <property type="protein sequence ID" value="VEL18204.1"/>
    <property type="molecule type" value="Genomic_DNA"/>
</dbReference>
<organism evidence="1 2">
    <name type="scientific">Protopolystoma xenopodis</name>
    <dbReference type="NCBI Taxonomy" id="117903"/>
    <lineage>
        <taxon>Eukaryota</taxon>
        <taxon>Metazoa</taxon>
        <taxon>Spiralia</taxon>
        <taxon>Lophotrochozoa</taxon>
        <taxon>Platyhelminthes</taxon>
        <taxon>Monogenea</taxon>
        <taxon>Polyopisthocotylea</taxon>
        <taxon>Polystomatidea</taxon>
        <taxon>Polystomatidae</taxon>
        <taxon>Protopolystoma</taxon>
    </lineage>
</organism>
<dbReference type="Proteomes" id="UP000784294">
    <property type="component" value="Unassembled WGS sequence"/>
</dbReference>
<evidence type="ECO:0000313" key="2">
    <source>
        <dbReference type="Proteomes" id="UP000784294"/>
    </source>
</evidence>
<evidence type="ECO:0000313" key="1">
    <source>
        <dbReference type="EMBL" id="VEL18204.1"/>
    </source>
</evidence>
<keyword evidence="2" id="KW-1185">Reference proteome</keyword>
<proteinExistence type="predicted"/>
<sequence length="165" mass="18528">MFAPPPYAGRPKARHTSFMFETPDATQYASKITHVKMRLTDVLRHHLSSNTRESVLRYATNCCKHASRPALTSPLMYSGMGRFSHEVRGLKVGSATLPPRTHPRLVRAAAFPFGPHILLIDCARLWTLVFRLLAGFRDVRQYGSTGLDDCLLVHTHFKALLSTLV</sequence>